<protein>
    <submittedName>
        <fullName evidence="2">Uncharacterized protein</fullName>
    </submittedName>
</protein>
<evidence type="ECO:0000313" key="2">
    <source>
        <dbReference type="EMBL" id="JAE38254.1"/>
    </source>
</evidence>
<feature type="region of interest" description="Disordered" evidence="1">
    <location>
        <begin position="1"/>
        <end position="32"/>
    </location>
</feature>
<sequence>MHIQSDPSKQQPIINRRIRKTQIHHQELKRPN</sequence>
<proteinExistence type="predicted"/>
<dbReference type="EMBL" id="GBRH01159642">
    <property type="protein sequence ID" value="JAE38254.1"/>
    <property type="molecule type" value="Transcribed_RNA"/>
</dbReference>
<name>A0A0A9HQZ0_ARUDO</name>
<accession>A0A0A9HQZ0</accession>
<dbReference type="AlphaFoldDB" id="A0A0A9HQZ0"/>
<reference evidence="2" key="1">
    <citation type="submission" date="2014-09" db="EMBL/GenBank/DDBJ databases">
        <authorList>
            <person name="Magalhaes I.L.F."/>
            <person name="Oliveira U."/>
            <person name="Santos F.R."/>
            <person name="Vidigal T.H.D.A."/>
            <person name="Brescovit A.D."/>
            <person name="Santos A.J."/>
        </authorList>
    </citation>
    <scope>NUCLEOTIDE SEQUENCE</scope>
    <source>
        <tissue evidence="2">Shoot tissue taken approximately 20 cm above the soil surface</tissue>
    </source>
</reference>
<reference evidence="2" key="2">
    <citation type="journal article" date="2015" name="Data Brief">
        <title>Shoot transcriptome of the giant reed, Arundo donax.</title>
        <authorList>
            <person name="Barrero R.A."/>
            <person name="Guerrero F.D."/>
            <person name="Moolhuijzen P."/>
            <person name="Goolsby J.A."/>
            <person name="Tidwell J."/>
            <person name="Bellgard S.E."/>
            <person name="Bellgard M.I."/>
        </authorList>
    </citation>
    <scope>NUCLEOTIDE SEQUENCE</scope>
    <source>
        <tissue evidence="2">Shoot tissue taken approximately 20 cm above the soil surface</tissue>
    </source>
</reference>
<organism evidence="2">
    <name type="scientific">Arundo donax</name>
    <name type="common">Giant reed</name>
    <name type="synonym">Donax arundinaceus</name>
    <dbReference type="NCBI Taxonomy" id="35708"/>
    <lineage>
        <taxon>Eukaryota</taxon>
        <taxon>Viridiplantae</taxon>
        <taxon>Streptophyta</taxon>
        <taxon>Embryophyta</taxon>
        <taxon>Tracheophyta</taxon>
        <taxon>Spermatophyta</taxon>
        <taxon>Magnoliopsida</taxon>
        <taxon>Liliopsida</taxon>
        <taxon>Poales</taxon>
        <taxon>Poaceae</taxon>
        <taxon>PACMAD clade</taxon>
        <taxon>Arundinoideae</taxon>
        <taxon>Arundineae</taxon>
        <taxon>Arundo</taxon>
    </lineage>
</organism>
<evidence type="ECO:0000256" key="1">
    <source>
        <dbReference type="SAM" id="MobiDB-lite"/>
    </source>
</evidence>
<feature type="compositionally biased region" description="Polar residues" evidence="1">
    <location>
        <begin position="1"/>
        <end position="13"/>
    </location>
</feature>